<accession>A0A0G4GCZ3</accession>
<evidence type="ECO:0000313" key="1">
    <source>
        <dbReference type="EMBL" id="CEM26711.1"/>
    </source>
</evidence>
<organism evidence="1 2">
    <name type="scientific">Vitrella brassicaformis (strain CCMP3155)</name>
    <dbReference type="NCBI Taxonomy" id="1169540"/>
    <lineage>
        <taxon>Eukaryota</taxon>
        <taxon>Sar</taxon>
        <taxon>Alveolata</taxon>
        <taxon>Colpodellida</taxon>
        <taxon>Vitrellaceae</taxon>
        <taxon>Vitrella</taxon>
    </lineage>
</organism>
<dbReference type="OrthoDB" id="2428896at2759"/>
<evidence type="ECO:0000313" key="2">
    <source>
        <dbReference type="Proteomes" id="UP000041254"/>
    </source>
</evidence>
<evidence type="ECO:0008006" key="3">
    <source>
        <dbReference type="Google" id="ProtNLM"/>
    </source>
</evidence>
<gene>
    <name evidence="1" type="ORF">Vbra_22120</name>
</gene>
<dbReference type="VEuPathDB" id="CryptoDB:Vbra_22120"/>
<dbReference type="Proteomes" id="UP000041254">
    <property type="component" value="Unassembled WGS sequence"/>
</dbReference>
<dbReference type="PhylomeDB" id="A0A0G4GCZ3"/>
<reference evidence="1 2" key="1">
    <citation type="submission" date="2014-11" db="EMBL/GenBank/DDBJ databases">
        <authorList>
            <person name="Zhu J."/>
            <person name="Qi W."/>
            <person name="Song R."/>
        </authorList>
    </citation>
    <scope>NUCLEOTIDE SEQUENCE [LARGE SCALE GENOMIC DNA]</scope>
</reference>
<dbReference type="OMA" id="SRRMMNQ"/>
<dbReference type="InParanoid" id="A0A0G4GCZ3"/>
<name>A0A0G4GCZ3_VITBC</name>
<proteinExistence type="predicted"/>
<dbReference type="AlphaFoldDB" id="A0A0G4GCZ3"/>
<dbReference type="EMBL" id="CDMY01000624">
    <property type="protein sequence ID" value="CEM26711.1"/>
    <property type="molecule type" value="Genomic_DNA"/>
</dbReference>
<protein>
    <recommendedName>
        <fullName evidence="3">PPPDE domain-containing protein</fullName>
    </recommendedName>
</protein>
<sequence length="145" mass="15518">MHAPDLSGDELVRLYNSPVLSVQLVSRPKHGIGNIRLPKEVMPPPSTSSEPVIINAHEAVIVTTPMGEFLIEKGSGYGSGGGNTIVKKVQHMNKAQWTFGEVRTDIAAGVTVGQLVHQGGTEYRLFSNNCQDAAGRIMEHATGSK</sequence>
<keyword evidence="2" id="KW-1185">Reference proteome</keyword>